<accession>A0A800MYW5</accession>
<dbReference type="AlphaFoldDB" id="A0A800MYW5"/>
<dbReference type="GO" id="GO:0016740">
    <property type="term" value="F:transferase activity"/>
    <property type="evidence" value="ECO:0007669"/>
    <property type="project" value="UniProtKB-KW"/>
</dbReference>
<dbReference type="EMBL" id="VDEM01000008">
    <property type="protein sequence ID" value="KAF0825012.1"/>
    <property type="molecule type" value="Genomic_DNA"/>
</dbReference>
<dbReference type="Gene3D" id="3.40.50.2000">
    <property type="entry name" value="Glycogen Phosphorylase B"/>
    <property type="match status" value="1"/>
</dbReference>
<proteinExistence type="predicted"/>
<evidence type="ECO:0000313" key="2">
    <source>
        <dbReference type="EMBL" id="KAF0825012.1"/>
    </source>
</evidence>
<dbReference type="NCBIfam" id="TIGR03609">
    <property type="entry name" value="S_layer_CsaB"/>
    <property type="match status" value="1"/>
</dbReference>
<dbReference type="InterPro" id="IPR007345">
    <property type="entry name" value="Polysacch_pyruvyl_Trfase"/>
</dbReference>
<reference evidence="2 3" key="1">
    <citation type="journal article" date="2020" name="G3 (Bethesda)">
        <title>Whole Genome Sequencing and Comparative Genomics of Two Nematicidal Bacillus Strains Reveals a Wide Range of Possible Virulence Factors.</title>
        <authorList>
            <person name="Susic N."/>
            <person name="Janezic S."/>
            <person name="Rupnik M."/>
            <person name="Geric Stare B."/>
        </authorList>
    </citation>
    <scope>NUCLEOTIDE SEQUENCE [LARGE SCALE GENOMIC DNA]</scope>
    <source>
        <strain evidence="2 3">I-1582</strain>
    </source>
</reference>
<dbReference type="SUPFAM" id="SSF53756">
    <property type="entry name" value="UDP-Glycosyltransferase/glycogen phosphorylase"/>
    <property type="match status" value="1"/>
</dbReference>
<dbReference type="RefSeq" id="WP_159344549.1">
    <property type="nucleotide sequence ID" value="NZ_JBALOT010000039.1"/>
</dbReference>
<dbReference type="PANTHER" id="PTHR36836:SF1">
    <property type="entry name" value="COLANIC ACID BIOSYNTHESIS PROTEIN WCAK"/>
    <property type="match status" value="1"/>
</dbReference>
<dbReference type="OrthoDB" id="3199616at2"/>
<organism evidence="2 3">
    <name type="scientific">Cytobacillus firmus</name>
    <name type="common">Bacillus firmus</name>
    <dbReference type="NCBI Taxonomy" id="1399"/>
    <lineage>
        <taxon>Bacteria</taxon>
        <taxon>Bacillati</taxon>
        <taxon>Bacillota</taxon>
        <taxon>Bacilli</taxon>
        <taxon>Bacillales</taxon>
        <taxon>Bacillaceae</taxon>
        <taxon>Cytobacillus</taxon>
    </lineage>
</organism>
<evidence type="ECO:0000259" key="1">
    <source>
        <dbReference type="Pfam" id="PF04230"/>
    </source>
</evidence>
<evidence type="ECO:0000313" key="3">
    <source>
        <dbReference type="Proteomes" id="UP000465778"/>
    </source>
</evidence>
<dbReference type="Pfam" id="PF04230">
    <property type="entry name" value="PS_pyruv_trans"/>
    <property type="match status" value="1"/>
</dbReference>
<dbReference type="PANTHER" id="PTHR36836">
    <property type="entry name" value="COLANIC ACID BIOSYNTHESIS PROTEIN WCAK"/>
    <property type="match status" value="1"/>
</dbReference>
<comment type="caution">
    <text evidence="2">The sequence shown here is derived from an EMBL/GenBank/DDBJ whole genome shotgun (WGS) entry which is preliminary data.</text>
</comment>
<keyword evidence="2" id="KW-0808">Transferase</keyword>
<gene>
    <name evidence="2" type="ORF">KIS1582_1214</name>
</gene>
<protein>
    <submittedName>
        <fullName evidence="2">Polysaccharide pyruvyl transferase CsaB</fullName>
    </submittedName>
</protein>
<dbReference type="InterPro" id="IPR019896">
    <property type="entry name" value="Polysacch_pyruvyl_Trfase_CsaB"/>
</dbReference>
<sequence>MKVVLSGYYGFDNVGDEAILYSIIQALRDNEPGIEITVLSNNPPFTEKTYNVKAVDRWSMLAVCKALIASDGLISGGGSLLQDETKLRSIPYYTGVIQFANLIRKPVFIYAQGIGPLHHPFSRAVVKRVLRKPEITVRDQASKKLLERIGVQNPIEIVPDPVLGLKLAEQNSTWWEKQAFTGSAVTVSVRDWPSSVDYKQKMAEALDSLAQEGKQIVFVPMHGKHDEKASKETAEKMKEESYIAPYDASIEEKIAIIGKSDLLVGMRLHALIFSSITYTPFIAISYDPKIEAFAEIAGQPVAGHVMDEGWNGSSLSQAIRTALQNKGAESAHLKETIGHLQREACNTAQKAIHFFEKEVRGNKIGEGSLKKR</sequence>
<feature type="domain" description="Polysaccharide pyruvyl transferase" evidence="1">
    <location>
        <begin position="13"/>
        <end position="288"/>
    </location>
</feature>
<name>A0A800MYW5_CYTFI</name>
<dbReference type="Proteomes" id="UP000465778">
    <property type="component" value="Unassembled WGS sequence"/>
</dbReference>